<feature type="binding site" evidence="11">
    <location>
        <position position="171"/>
    </location>
    <ligand>
        <name>Mg(2+)</name>
        <dbReference type="ChEBI" id="CHEBI:18420"/>
    </ligand>
</feature>
<comment type="function">
    <text evidence="11">Involved in the biosynthesis of isoprenoids. Catalyzes the 1,3-allylic rearrangement of the homoallylic substrate isopentenyl (IPP) to its allylic isomer, dimethylallyl diphosphate (DMAPP).</text>
</comment>
<evidence type="ECO:0000256" key="5">
    <source>
        <dbReference type="ARBA" id="ARBA00022723"/>
    </source>
</evidence>
<comment type="similarity">
    <text evidence="11">Belongs to the IPP isomerase type 2 family.</text>
</comment>
<evidence type="ECO:0000256" key="8">
    <source>
        <dbReference type="ARBA" id="ARBA00023229"/>
    </source>
</evidence>
<evidence type="ECO:0000256" key="4">
    <source>
        <dbReference type="ARBA" id="ARBA00022643"/>
    </source>
</evidence>
<comment type="cofactor">
    <cofactor evidence="1 11">
        <name>FMN</name>
        <dbReference type="ChEBI" id="CHEBI:58210"/>
    </cofactor>
</comment>
<evidence type="ECO:0000313" key="13">
    <source>
        <dbReference type="EMBL" id="MBD3917706.1"/>
    </source>
</evidence>
<dbReference type="Proteomes" id="UP000609346">
    <property type="component" value="Unassembled WGS sequence"/>
</dbReference>
<dbReference type="Gene3D" id="3.20.20.70">
    <property type="entry name" value="Aldolase class I"/>
    <property type="match status" value="1"/>
</dbReference>
<feature type="domain" description="FMN-dependent dehydrogenase" evidence="12">
    <location>
        <begin position="38"/>
        <end position="119"/>
    </location>
</feature>
<comment type="subunit">
    <text evidence="10 11">Homooctamer. Dimer of tetramers.</text>
</comment>
<dbReference type="InterPro" id="IPR011179">
    <property type="entry name" value="IPdP_isomerase"/>
</dbReference>
<accession>A0ABR8MRP1</accession>
<keyword evidence="6 11" id="KW-0460">Magnesium</keyword>
<dbReference type="HAMAP" id="MF_00354">
    <property type="entry name" value="Idi_2"/>
    <property type="match status" value="1"/>
</dbReference>
<comment type="cofactor">
    <cofactor evidence="11">
        <name>NADPH</name>
        <dbReference type="ChEBI" id="CHEBI:57783"/>
    </cofactor>
</comment>
<comment type="caution">
    <text evidence="11">Lacks conserved residue(s) required for the propagation of feature annotation.</text>
</comment>
<keyword evidence="14" id="KW-1185">Reference proteome</keyword>
<keyword evidence="5 11" id="KW-0479">Metal-binding</keyword>
<dbReference type="InterPro" id="IPR013785">
    <property type="entry name" value="Aldolase_TIM"/>
</dbReference>
<dbReference type="EMBL" id="JACXZA010000001">
    <property type="protein sequence ID" value="MBD3917706.1"/>
    <property type="molecule type" value="Genomic_DNA"/>
</dbReference>
<evidence type="ECO:0000256" key="3">
    <source>
        <dbReference type="ARBA" id="ARBA00022630"/>
    </source>
</evidence>
<dbReference type="CDD" id="cd02811">
    <property type="entry name" value="IDI-2_FMN"/>
    <property type="match status" value="1"/>
</dbReference>
<dbReference type="SUPFAM" id="SSF51395">
    <property type="entry name" value="FMN-linked oxidoreductases"/>
    <property type="match status" value="1"/>
</dbReference>
<feature type="binding site" evidence="11">
    <location>
        <begin position="77"/>
        <end position="79"/>
    </location>
    <ligand>
        <name>FMN</name>
        <dbReference type="ChEBI" id="CHEBI:58210"/>
    </ligand>
</feature>
<evidence type="ECO:0000313" key="14">
    <source>
        <dbReference type="Proteomes" id="UP000609346"/>
    </source>
</evidence>
<feature type="binding site" evidence="11">
    <location>
        <begin position="283"/>
        <end position="285"/>
    </location>
    <ligand>
        <name>FMN</name>
        <dbReference type="ChEBI" id="CHEBI:58210"/>
    </ligand>
</feature>
<feature type="binding site" evidence="11">
    <location>
        <position position="232"/>
    </location>
    <ligand>
        <name>FMN</name>
        <dbReference type="ChEBI" id="CHEBI:58210"/>
    </ligand>
</feature>
<dbReference type="PANTHER" id="PTHR43665">
    <property type="entry name" value="ISOPENTENYL-DIPHOSPHATE DELTA-ISOMERASE"/>
    <property type="match status" value="1"/>
</dbReference>
<feature type="binding site" evidence="11">
    <location>
        <position position="107"/>
    </location>
    <ligand>
        <name>FMN</name>
        <dbReference type="ChEBI" id="CHEBI:58210"/>
    </ligand>
</feature>
<evidence type="ECO:0000256" key="6">
    <source>
        <dbReference type="ARBA" id="ARBA00022842"/>
    </source>
</evidence>
<sequence>MTIRSRESAEQAALTAKRKGEHIRICLQEDVEGEGISSGFDRYRFEHNALPELRFNSISLEASFLGRKLRAPFLVSSMTGGTEEASAINIRLAEAAEARGWAIGLGSMRAAIESEELAASFRVRHAAPTAPVIANLGAVQLALGYGVDQCRRAVELAEADALVLHLNGMQELFQPEGDTDFSGLLGRIGEVCSKLDMPVGIKEVGWGIDGRTAKQLYDAGIAFIDVAGAGGTSWSQVEKFRTTDPMRRAAAEAFADWGIPTADCISDVRRHLPYEAVVIGSGGLKNGVDAAKAIALGANIVGFGRTLLPYAAQASDSKLLLQQFEQIEFELRAAMFGIGAASIRDLAMTDRLQAKNGTAQ</sequence>
<feature type="binding site" evidence="11">
    <location>
        <position position="135"/>
    </location>
    <ligand>
        <name>FMN</name>
        <dbReference type="ChEBI" id="CHEBI:58210"/>
    </ligand>
</feature>
<keyword evidence="9 11" id="KW-0413">Isomerase</keyword>
<dbReference type="Pfam" id="PF01070">
    <property type="entry name" value="FMN_dh"/>
    <property type="match status" value="2"/>
</dbReference>
<evidence type="ECO:0000256" key="10">
    <source>
        <dbReference type="ARBA" id="ARBA00025810"/>
    </source>
</evidence>
<comment type="catalytic activity">
    <reaction evidence="11">
        <text>isopentenyl diphosphate = dimethylallyl diphosphate</text>
        <dbReference type="Rhea" id="RHEA:23284"/>
        <dbReference type="ChEBI" id="CHEBI:57623"/>
        <dbReference type="ChEBI" id="CHEBI:128769"/>
        <dbReference type="EC" id="5.3.3.2"/>
    </reaction>
</comment>
<evidence type="ECO:0000256" key="2">
    <source>
        <dbReference type="ARBA" id="ARBA00022490"/>
    </source>
</evidence>
<keyword evidence="3 11" id="KW-0285">Flavoprotein</keyword>
<dbReference type="PIRSF" id="PIRSF003314">
    <property type="entry name" value="IPP_isomerase"/>
    <property type="match status" value="1"/>
</dbReference>
<name>A0ABR8MRP1_9BACL</name>
<evidence type="ECO:0000256" key="1">
    <source>
        <dbReference type="ARBA" id="ARBA00001917"/>
    </source>
</evidence>
<comment type="caution">
    <text evidence="13">The sequence shown here is derived from an EMBL/GenBank/DDBJ whole genome shotgun (WGS) entry which is preliminary data.</text>
</comment>
<organism evidence="13 14">
    <name type="scientific">Paenibacillus terricola</name>
    <dbReference type="NCBI Taxonomy" id="2763503"/>
    <lineage>
        <taxon>Bacteria</taxon>
        <taxon>Bacillati</taxon>
        <taxon>Bacillota</taxon>
        <taxon>Bacilli</taxon>
        <taxon>Bacillales</taxon>
        <taxon>Paenibacillaceae</taxon>
        <taxon>Paenibacillus</taxon>
    </lineage>
</organism>
<comment type="cofactor">
    <cofactor evidence="11">
        <name>Mg(2+)</name>
        <dbReference type="ChEBI" id="CHEBI:18420"/>
    </cofactor>
</comment>
<dbReference type="PANTHER" id="PTHR43665:SF1">
    <property type="entry name" value="ISOPENTENYL-DIPHOSPHATE DELTA-ISOMERASE"/>
    <property type="match status" value="1"/>
</dbReference>
<dbReference type="GO" id="GO:0004452">
    <property type="term" value="F:isopentenyl-diphosphate delta-isomerase activity"/>
    <property type="evidence" value="ECO:0007669"/>
    <property type="project" value="UniProtKB-EC"/>
</dbReference>
<evidence type="ECO:0000256" key="9">
    <source>
        <dbReference type="ARBA" id="ARBA00023235"/>
    </source>
</evidence>
<comment type="subcellular location">
    <subcellularLocation>
        <location evidence="11">Cytoplasm</location>
    </subcellularLocation>
</comment>
<evidence type="ECO:0000256" key="11">
    <source>
        <dbReference type="HAMAP-Rule" id="MF_00354"/>
    </source>
</evidence>
<evidence type="ECO:0000256" key="7">
    <source>
        <dbReference type="ARBA" id="ARBA00022857"/>
    </source>
</evidence>
<dbReference type="EC" id="5.3.3.2" evidence="11"/>
<feature type="binding site" evidence="11">
    <location>
        <position position="76"/>
    </location>
    <ligand>
        <name>FMN</name>
        <dbReference type="ChEBI" id="CHEBI:58210"/>
    </ligand>
</feature>
<gene>
    <name evidence="11" type="primary">fni</name>
    <name evidence="13" type="ORF">H8B09_02995</name>
</gene>
<keyword evidence="7 11" id="KW-0521">NADP</keyword>
<dbReference type="NCBIfam" id="TIGR02151">
    <property type="entry name" value="IPP_isom_2"/>
    <property type="match status" value="1"/>
</dbReference>
<feature type="domain" description="FMN-dependent dehydrogenase" evidence="12">
    <location>
        <begin position="188"/>
        <end position="347"/>
    </location>
</feature>
<feature type="binding site" evidence="11">
    <location>
        <begin position="107"/>
        <end position="109"/>
    </location>
    <ligand>
        <name>substrate</name>
    </ligand>
</feature>
<feature type="binding site" evidence="11">
    <location>
        <position position="170"/>
    </location>
    <ligand>
        <name>substrate</name>
    </ligand>
</feature>
<feature type="binding site" evidence="11">
    <location>
        <position position="202"/>
    </location>
    <ligand>
        <name>FMN</name>
        <dbReference type="ChEBI" id="CHEBI:58210"/>
    </ligand>
</feature>
<keyword evidence="4 11" id="KW-0288">FMN</keyword>
<keyword evidence="8 11" id="KW-0414">Isoprene biosynthesis</keyword>
<protein>
    <recommendedName>
        <fullName evidence="11">Isopentenyl-diphosphate delta-isomerase</fullName>
        <shortName evidence="11">IPP isomerase</shortName>
        <ecNumber evidence="11">5.3.3.2</ecNumber>
    </recommendedName>
    <alternativeName>
        <fullName evidence="11">Isopentenyl diphosphate:dimethylallyl diphosphate isomerase</fullName>
    </alternativeName>
    <alternativeName>
        <fullName evidence="11">Isopentenyl pyrophosphate isomerase</fullName>
    </alternativeName>
    <alternativeName>
        <fullName evidence="11">Type 2 isopentenyl diphosphate isomerase</fullName>
        <shortName evidence="11">IDI-2</shortName>
    </alternativeName>
</protein>
<reference evidence="13 14" key="1">
    <citation type="submission" date="2020-09" db="EMBL/GenBank/DDBJ databases">
        <title>Paenibacillus sp. strain PR3 16S rRNA gene Genome sequencing and assembly.</title>
        <authorList>
            <person name="Kim J."/>
        </authorList>
    </citation>
    <scope>NUCLEOTIDE SEQUENCE [LARGE SCALE GENOMIC DNA]</scope>
    <source>
        <strain evidence="13 14">PR3</strain>
    </source>
</reference>
<evidence type="ECO:0000259" key="12">
    <source>
        <dbReference type="Pfam" id="PF01070"/>
    </source>
</evidence>
<keyword evidence="2 11" id="KW-0963">Cytoplasm</keyword>
<dbReference type="InterPro" id="IPR000262">
    <property type="entry name" value="FMN-dep_DH"/>
</dbReference>
<feature type="binding site" evidence="11">
    <location>
        <begin position="18"/>
        <end position="19"/>
    </location>
    <ligand>
        <name>substrate</name>
    </ligand>
</feature>
<proteinExistence type="inferred from homology"/>